<sequence>MKLNYQVKAAEAGLTAEKVLRQNLGFSRGMVRRLKRTGGVLVNGQAFYLNRRLQEGDLLCVNLHFDEFTDAPPQPIPIDIVYEDEHILVVDKPPDMLVHPLKHEPLNTLANAVLYHYIENNTEPVFRPVSRLDRNTSGLVVVAKHAHAGFRLTSQLGTGELRREYLAVVHGLVAQKQGSIDLSIARCRDSKIKQMVHPDGRRAQTFYNVEEYLAGNTLLKLRLTTGRTHQIRVHMSHLGHPLVGDTLYGGREEGINRQALHCCRIRLLHPITGGPLVLEAPLPEDIRRIFNKI</sequence>
<dbReference type="Pfam" id="PF00849">
    <property type="entry name" value="PseudoU_synth_2"/>
    <property type="match status" value="1"/>
</dbReference>
<comment type="caution">
    <text evidence="8">The sequence shown here is derived from an EMBL/GenBank/DDBJ whole genome shotgun (WGS) entry which is preliminary data.</text>
</comment>
<keyword evidence="9" id="KW-1185">Reference proteome</keyword>
<dbReference type="Gene3D" id="3.10.290.10">
    <property type="entry name" value="RNA-binding S4 domain"/>
    <property type="match status" value="1"/>
</dbReference>
<dbReference type="InterPro" id="IPR006145">
    <property type="entry name" value="PsdUridine_synth_RsuA/RluA"/>
</dbReference>
<dbReference type="PANTHER" id="PTHR21600:SF44">
    <property type="entry name" value="RIBOSOMAL LARGE SUBUNIT PSEUDOURIDINE SYNTHASE D"/>
    <property type="match status" value="1"/>
</dbReference>
<dbReference type="Gene3D" id="3.30.2350.10">
    <property type="entry name" value="Pseudouridine synthase"/>
    <property type="match status" value="1"/>
</dbReference>
<evidence type="ECO:0000256" key="5">
    <source>
        <dbReference type="PROSITE-ProRule" id="PRU00182"/>
    </source>
</evidence>
<feature type="domain" description="Pseudouridine synthase RsuA/RluA-like" evidence="7">
    <location>
        <begin position="86"/>
        <end position="237"/>
    </location>
</feature>
<evidence type="ECO:0000256" key="3">
    <source>
        <dbReference type="ARBA" id="ARBA00023235"/>
    </source>
</evidence>
<dbReference type="PROSITE" id="PS50889">
    <property type="entry name" value="S4"/>
    <property type="match status" value="1"/>
</dbReference>
<dbReference type="GO" id="GO:0003723">
    <property type="term" value="F:RNA binding"/>
    <property type="evidence" value="ECO:0007669"/>
    <property type="project" value="UniProtKB-KW"/>
</dbReference>
<name>A0A4Y7RH94_9FIRM</name>
<proteinExistence type="inferred from homology"/>
<dbReference type="SUPFAM" id="SSF55120">
    <property type="entry name" value="Pseudouridine synthase"/>
    <property type="match status" value="1"/>
</dbReference>
<dbReference type="AlphaFoldDB" id="A0A4Y7RH94"/>
<dbReference type="PANTHER" id="PTHR21600">
    <property type="entry name" value="MITOCHONDRIAL RNA PSEUDOURIDINE SYNTHASE"/>
    <property type="match status" value="1"/>
</dbReference>
<evidence type="ECO:0000256" key="2">
    <source>
        <dbReference type="ARBA" id="ARBA00010876"/>
    </source>
</evidence>
<dbReference type="Proteomes" id="UP000298324">
    <property type="component" value="Unassembled WGS sequence"/>
</dbReference>
<keyword evidence="5" id="KW-0694">RNA-binding</keyword>
<evidence type="ECO:0000256" key="4">
    <source>
        <dbReference type="PIRSR" id="PIRSR606225-1"/>
    </source>
</evidence>
<comment type="function">
    <text evidence="6">Responsible for synthesis of pseudouridine from uracil.</text>
</comment>
<dbReference type="CDD" id="cd00165">
    <property type="entry name" value="S4"/>
    <property type="match status" value="1"/>
</dbReference>
<organism evidence="8 9">
    <name type="scientific">Pelotomaculum schinkii</name>
    <dbReference type="NCBI Taxonomy" id="78350"/>
    <lineage>
        <taxon>Bacteria</taxon>
        <taxon>Bacillati</taxon>
        <taxon>Bacillota</taxon>
        <taxon>Clostridia</taxon>
        <taxon>Eubacteriales</taxon>
        <taxon>Desulfotomaculaceae</taxon>
        <taxon>Pelotomaculum</taxon>
    </lineage>
</organism>
<dbReference type="NCBIfam" id="TIGR00005">
    <property type="entry name" value="rluA_subfam"/>
    <property type="match status" value="1"/>
</dbReference>
<dbReference type="CDD" id="cd02869">
    <property type="entry name" value="PseudoU_synth_RluA_like"/>
    <property type="match status" value="1"/>
</dbReference>
<dbReference type="GO" id="GO:0140098">
    <property type="term" value="F:catalytic activity, acting on RNA"/>
    <property type="evidence" value="ECO:0007669"/>
    <property type="project" value="UniProtKB-ARBA"/>
</dbReference>
<dbReference type="InterPro" id="IPR050188">
    <property type="entry name" value="RluA_PseudoU_synthase"/>
</dbReference>
<dbReference type="GO" id="GO:0000455">
    <property type="term" value="P:enzyme-directed rRNA pseudouridine synthesis"/>
    <property type="evidence" value="ECO:0007669"/>
    <property type="project" value="TreeGrafter"/>
</dbReference>
<feature type="active site" evidence="4">
    <location>
        <position position="133"/>
    </location>
</feature>
<comment type="similarity">
    <text evidence="2 6">Belongs to the pseudouridine synthase RluA family.</text>
</comment>
<dbReference type="InterPro" id="IPR006225">
    <property type="entry name" value="PsdUridine_synth_RluC/D"/>
</dbReference>
<gene>
    <name evidence="8" type="primary">rluD_1</name>
    <name evidence="8" type="ORF">Psch_01222</name>
</gene>
<evidence type="ECO:0000256" key="6">
    <source>
        <dbReference type="RuleBase" id="RU362028"/>
    </source>
</evidence>
<comment type="catalytic activity">
    <reaction evidence="1 6">
        <text>a uridine in RNA = a pseudouridine in RNA</text>
        <dbReference type="Rhea" id="RHEA:48348"/>
        <dbReference type="Rhea" id="RHEA-COMP:12068"/>
        <dbReference type="Rhea" id="RHEA-COMP:12069"/>
        <dbReference type="ChEBI" id="CHEBI:65314"/>
        <dbReference type="ChEBI" id="CHEBI:65315"/>
    </reaction>
</comment>
<protein>
    <recommendedName>
        <fullName evidence="6">Pseudouridine synthase</fullName>
        <ecNumber evidence="6">5.4.99.-</ecNumber>
    </recommendedName>
</protein>
<dbReference type="EMBL" id="QFGA01000001">
    <property type="protein sequence ID" value="TEB07667.1"/>
    <property type="molecule type" value="Genomic_DNA"/>
</dbReference>
<dbReference type="EC" id="5.4.99.-" evidence="6"/>
<accession>A0A4Y7RH94</accession>
<evidence type="ECO:0000313" key="8">
    <source>
        <dbReference type="EMBL" id="TEB07667.1"/>
    </source>
</evidence>
<dbReference type="RefSeq" id="WP_190239501.1">
    <property type="nucleotide sequence ID" value="NZ_QFGA01000001.1"/>
</dbReference>
<dbReference type="InterPro" id="IPR036986">
    <property type="entry name" value="S4_RNA-bd_sf"/>
</dbReference>
<reference evidence="8 9" key="1">
    <citation type="journal article" date="2018" name="Environ. Microbiol.">
        <title>Novel energy conservation strategies and behaviour of Pelotomaculum schinkii driving syntrophic propionate catabolism.</title>
        <authorList>
            <person name="Hidalgo-Ahumada C.A.P."/>
            <person name="Nobu M.K."/>
            <person name="Narihiro T."/>
            <person name="Tamaki H."/>
            <person name="Liu W.T."/>
            <person name="Kamagata Y."/>
            <person name="Stams A.J.M."/>
            <person name="Imachi H."/>
            <person name="Sousa D.Z."/>
        </authorList>
    </citation>
    <scope>NUCLEOTIDE SEQUENCE [LARGE SCALE GENOMIC DNA]</scope>
    <source>
        <strain evidence="8 9">HH</strain>
    </source>
</reference>
<dbReference type="GO" id="GO:0009982">
    <property type="term" value="F:pseudouridine synthase activity"/>
    <property type="evidence" value="ECO:0007669"/>
    <property type="project" value="InterPro"/>
</dbReference>
<evidence type="ECO:0000256" key="1">
    <source>
        <dbReference type="ARBA" id="ARBA00000073"/>
    </source>
</evidence>
<evidence type="ECO:0000313" key="9">
    <source>
        <dbReference type="Proteomes" id="UP000298324"/>
    </source>
</evidence>
<dbReference type="InterPro" id="IPR020103">
    <property type="entry name" value="PsdUridine_synth_cat_dom_sf"/>
</dbReference>
<keyword evidence="3 6" id="KW-0413">Isomerase</keyword>
<evidence type="ECO:0000259" key="7">
    <source>
        <dbReference type="Pfam" id="PF00849"/>
    </source>
</evidence>